<evidence type="ECO:0000256" key="5">
    <source>
        <dbReference type="ARBA" id="ARBA00022989"/>
    </source>
</evidence>
<feature type="transmembrane region" description="Helical" evidence="8">
    <location>
        <begin position="184"/>
        <end position="212"/>
    </location>
</feature>
<keyword evidence="11" id="KW-1185">Reference proteome</keyword>
<evidence type="ECO:0000256" key="4">
    <source>
        <dbReference type="ARBA" id="ARBA00022692"/>
    </source>
</evidence>
<dbReference type="RefSeq" id="WP_377245337.1">
    <property type="nucleotide sequence ID" value="NZ_JBHLUH010000004.1"/>
</dbReference>
<keyword evidence="2" id="KW-0328">Glycosyltransferase</keyword>
<feature type="domain" description="ArnT-like N-terminal" evidence="9">
    <location>
        <begin position="105"/>
        <end position="213"/>
    </location>
</feature>
<evidence type="ECO:0000259" key="9">
    <source>
        <dbReference type="Pfam" id="PF02366"/>
    </source>
</evidence>
<comment type="subcellular location">
    <subcellularLocation>
        <location evidence="1">Endomembrane system</location>
        <topology evidence="1">Multi-pass membrane protein</topology>
    </subcellularLocation>
</comment>
<reference evidence="10 11" key="1">
    <citation type="submission" date="2024-09" db="EMBL/GenBank/DDBJ databases">
        <authorList>
            <person name="Sun Q."/>
            <person name="Mori K."/>
        </authorList>
    </citation>
    <scope>NUCLEOTIDE SEQUENCE [LARGE SCALE GENOMIC DNA]</scope>
    <source>
        <strain evidence="10 11">TBRC 3947</strain>
    </source>
</reference>
<keyword evidence="6 8" id="KW-0472">Membrane</keyword>
<feature type="region of interest" description="Disordered" evidence="7">
    <location>
        <begin position="1"/>
        <end position="20"/>
    </location>
</feature>
<keyword evidence="4 8" id="KW-0812">Transmembrane</keyword>
<evidence type="ECO:0000256" key="2">
    <source>
        <dbReference type="ARBA" id="ARBA00022676"/>
    </source>
</evidence>
<evidence type="ECO:0000256" key="8">
    <source>
        <dbReference type="SAM" id="Phobius"/>
    </source>
</evidence>
<dbReference type="Proteomes" id="UP001589867">
    <property type="component" value="Unassembled WGS sequence"/>
</dbReference>
<sequence length="518" mass="57278">MTATLDNDVEVGPEPAGPPRRRRLKQLGRLLKRHSALITLVTLGGVIRALFMVSYKPAFWYFGDSGVYIQMSEQKDLIASPTRALGYVVALKILEPTGTFMSLILLQHFGALVLAVAMYAFLQHRGAPRWLSCLAVVPVLFDSLFLTVEHYLLPDLILTFCLSLAIIVALWNRKPGWIASGATGFLLACAWFTKPTALPVVILVGLLLLIRWVGWRSFVAYAVTFLTPYLLVMNWIGDRQSVYGSQSGIALYGRAAMIADCATLDLTPEQRYLCPTDSFDRADAYFWTSPPKRRYLAYTPEGAKLYTEFAVSVIRQQPGDYIRSISKESLAHFIPGFRLGPDNDCLRQRWAPPEQFRDELTVPHRCPPAQARGDFKRWAADPQTGPEATPVTKALNWYGKYVRLIPTTLSLSLLLTIGALISGVRVFRQRLPGPIVPGRIRLDTVLLLSTGVGLTLLTVAIGMYEARYAMPALPLASLGAALALYGLTFGRIRPESETTAESGPEPPPEKPKAEPQAS</sequence>
<evidence type="ECO:0000313" key="10">
    <source>
        <dbReference type="EMBL" id="MFC0526805.1"/>
    </source>
</evidence>
<gene>
    <name evidence="10" type="ORF">ACFFIA_03945</name>
</gene>
<keyword evidence="3" id="KW-0808">Transferase</keyword>
<proteinExistence type="predicted"/>
<dbReference type="Pfam" id="PF02366">
    <property type="entry name" value="PMT"/>
    <property type="match status" value="1"/>
</dbReference>
<dbReference type="InterPro" id="IPR003342">
    <property type="entry name" value="ArnT-like_N"/>
</dbReference>
<protein>
    <submittedName>
        <fullName evidence="10">Phospholipid carrier-dependent glycosyltransferase</fullName>
    </submittedName>
</protein>
<evidence type="ECO:0000256" key="3">
    <source>
        <dbReference type="ARBA" id="ARBA00022679"/>
    </source>
</evidence>
<evidence type="ECO:0000256" key="7">
    <source>
        <dbReference type="SAM" id="MobiDB-lite"/>
    </source>
</evidence>
<comment type="caution">
    <text evidence="10">The sequence shown here is derived from an EMBL/GenBank/DDBJ whole genome shotgun (WGS) entry which is preliminary data.</text>
</comment>
<keyword evidence="5 8" id="KW-1133">Transmembrane helix</keyword>
<feature type="transmembrane region" description="Helical" evidence="8">
    <location>
        <begin position="401"/>
        <end position="424"/>
    </location>
</feature>
<evidence type="ECO:0000256" key="1">
    <source>
        <dbReference type="ARBA" id="ARBA00004127"/>
    </source>
</evidence>
<feature type="transmembrane region" description="Helical" evidence="8">
    <location>
        <begin position="152"/>
        <end position="172"/>
    </location>
</feature>
<feature type="transmembrane region" description="Helical" evidence="8">
    <location>
        <begin position="218"/>
        <end position="237"/>
    </location>
</feature>
<evidence type="ECO:0000313" key="11">
    <source>
        <dbReference type="Proteomes" id="UP001589867"/>
    </source>
</evidence>
<name>A0ABV6LWK8_9ACTN</name>
<feature type="transmembrane region" description="Helical" evidence="8">
    <location>
        <begin position="30"/>
        <end position="51"/>
    </location>
</feature>
<evidence type="ECO:0000256" key="6">
    <source>
        <dbReference type="ARBA" id="ARBA00023136"/>
    </source>
</evidence>
<feature type="compositionally biased region" description="Basic and acidic residues" evidence="7">
    <location>
        <begin position="507"/>
        <end position="518"/>
    </location>
</feature>
<feature type="transmembrane region" description="Helical" evidence="8">
    <location>
        <begin position="471"/>
        <end position="492"/>
    </location>
</feature>
<organism evidence="10 11">
    <name type="scientific">Phytohabitans kaempferiae</name>
    <dbReference type="NCBI Taxonomy" id="1620943"/>
    <lineage>
        <taxon>Bacteria</taxon>
        <taxon>Bacillati</taxon>
        <taxon>Actinomycetota</taxon>
        <taxon>Actinomycetes</taxon>
        <taxon>Micromonosporales</taxon>
        <taxon>Micromonosporaceae</taxon>
    </lineage>
</organism>
<accession>A0ABV6LWK8</accession>
<dbReference type="EMBL" id="JBHLUH010000004">
    <property type="protein sequence ID" value="MFC0526805.1"/>
    <property type="molecule type" value="Genomic_DNA"/>
</dbReference>
<feature type="region of interest" description="Disordered" evidence="7">
    <location>
        <begin position="495"/>
        <end position="518"/>
    </location>
</feature>
<feature type="transmembrane region" description="Helical" evidence="8">
    <location>
        <begin position="100"/>
        <end position="122"/>
    </location>
</feature>
<feature type="transmembrane region" description="Helical" evidence="8">
    <location>
        <begin position="444"/>
        <end position="464"/>
    </location>
</feature>